<dbReference type="EMBL" id="FRXN01000002">
    <property type="protein sequence ID" value="SHO61645.1"/>
    <property type="molecule type" value="Genomic_DNA"/>
</dbReference>
<accession>A0A1M7Z9S4</accession>
<proteinExistence type="predicted"/>
<organism evidence="1 2">
    <name type="scientific">Algoriphagus zhangzhouensis</name>
    <dbReference type="NCBI Taxonomy" id="1073327"/>
    <lineage>
        <taxon>Bacteria</taxon>
        <taxon>Pseudomonadati</taxon>
        <taxon>Bacteroidota</taxon>
        <taxon>Cytophagia</taxon>
        <taxon>Cytophagales</taxon>
        <taxon>Cyclobacteriaceae</taxon>
        <taxon>Algoriphagus</taxon>
    </lineage>
</organism>
<reference evidence="2" key="1">
    <citation type="submission" date="2016-12" db="EMBL/GenBank/DDBJ databases">
        <authorList>
            <person name="Varghese N."/>
            <person name="Submissions S."/>
        </authorList>
    </citation>
    <scope>NUCLEOTIDE SEQUENCE [LARGE SCALE GENOMIC DNA]</scope>
    <source>
        <strain evidence="2">DSM 25035</strain>
    </source>
</reference>
<protein>
    <recommendedName>
        <fullName evidence="3">Kelch motif-containing protein</fullName>
    </recommendedName>
</protein>
<evidence type="ECO:0000313" key="2">
    <source>
        <dbReference type="Proteomes" id="UP000184609"/>
    </source>
</evidence>
<keyword evidence="2" id="KW-1185">Reference proteome</keyword>
<evidence type="ECO:0008006" key="3">
    <source>
        <dbReference type="Google" id="ProtNLM"/>
    </source>
</evidence>
<evidence type="ECO:0000313" key="1">
    <source>
        <dbReference type="EMBL" id="SHO61645.1"/>
    </source>
</evidence>
<dbReference type="Proteomes" id="UP000184609">
    <property type="component" value="Unassembled WGS sequence"/>
</dbReference>
<dbReference type="AlphaFoldDB" id="A0A1M7Z9S4"/>
<gene>
    <name evidence="1" type="ORF">SAMN04488108_1478</name>
</gene>
<sequence length="435" mass="49091">MTDDILNFPSFTIRLESFCQPEKMPLIQSGAWAIWNKKLIILGGRIEGFHGLNQLQNVFGQNKVNKSIWAVDLETFDSQELKLDPESKKWEQLFSSNMQFEQDENILYIVGGYGAKSSKDKRSDDTFDSLIAFDLDKLLVAIDQNSDPSKAVLINTCDPHLKVTGGELLKIDDLFYLSFGQCFDGVYDPGKTGLYTGAIRTFRIKKNKIELVQEIKDSQLHRRDLNVVKIHQAKKTILAGLGGVFDKNGNGYSHPVYLDPSGKSPSIQMDDLKQVTNHYNCAKASIYDSASDTCITVLMGGIGQNQFHQETNTWENGDRGAKIPFVKSITQLIYSKGKMYQHIQTPPSEPEMPDFLGANAIFIPDPKWVSQDFFIDYGKLTEKETIIGLFYGGIQSQKPTSSTIYPTKVNDQIYRVILEKNESQYFSQLTKIQTP</sequence>
<name>A0A1M7Z9S4_9BACT</name>
<dbReference type="STRING" id="1073327.SAMN04488108_1478"/>